<dbReference type="InterPro" id="IPR012337">
    <property type="entry name" value="RNaseH-like_sf"/>
</dbReference>
<reference evidence="3" key="1">
    <citation type="submission" date="2025-08" db="UniProtKB">
        <authorList>
            <consortium name="RefSeq"/>
        </authorList>
    </citation>
    <scope>IDENTIFICATION</scope>
</reference>
<accession>A0ABM1E3J1</accession>
<name>A0ABM1E3J1_PRICU</name>
<dbReference type="GeneID" id="106808519"/>
<organism evidence="2 3">
    <name type="scientific">Priapulus caudatus</name>
    <name type="common">Priapulid worm</name>
    <dbReference type="NCBI Taxonomy" id="37621"/>
    <lineage>
        <taxon>Eukaryota</taxon>
        <taxon>Metazoa</taxon>
        <taxon>Ecdysozoa</taxon>
        <taxon>Scalidophora</taxon>
        <taxon>Priapulida</taxon>
        <taxon>Priapulimorpha</taxon>
        <taxon>Priapulimorphida</taxon>
        <taxon>Priapulidae</taxon>
        <taxon>Priapulus</taxon>
    </lineage>
</organism>
<dbReference type="Proteomes" id="UP000695022">
    <property type="component" value="Unplaced"/>
</dbReference>
<dbReference type="RefSeq" id="XP_014666762.1">
    <property type="nucleotide sequence ID" value="XM_014811276.1"/>
</dbReference>
<dbReference type="SUPFAM" id="SSF53098">
    <property type="entry name" value="Ribonuclease H-like"/>
    <property type="match status" value="1"/>
</dbReference>
<dbReference type="Pfam" id="PF05699">
    <property type="entry name" value="Dimer_Tnp_hAT"/>
    <property type="match status" value="1"/>
</dbReference>
<evidence type="ECO:0000313" key="3">
    <source>
        <dbReference type="RefSeq" id="XP_014666762.1"/>
    </source>
</evidence>
<protein>
    <submittedName>
        <fullName evidence="3">Zinc finger protein 862-like</fullName>
    </submittedName>
</protein>
<keyword evidence="2" id="KW-1185">Reference proteome</keyword>
<feature type="domain" description="HAT C-terminal dimerisation" evidence="1">
    <location>
        <begin position="355"/>
        <end position="401"/>
    </location>
</feature>
<evidence type="ECO:0000313" key="2">
    <source>
        <dbReference type="Proteomes" id="UP000695022"/>
    </source>
</evidence>
<gene>
    <name evidence="3" type="primary">LOC106808519</name>
</gene>
<evidence type="ECO:0000259" key="1">
    <source>
        <dbReference type="Pfam" id="PF05699"/>
    </source>
</evidence>
<sequence length="449" mass="50951">MTKFGCPDWLDKVIGVGCDGAAVNIGNKNSVKTRLLQECPHLVVTHCVAHRLELGVLNAIKENEMLTTVKDMLLKVHKHYHYSPKALRELRAIANAMDERCIKPKRLQGTRWLPHIMKASKALMDGYVPVRAHFEHVSQAGPNQATAEVKGRATYLANKLKDYRVLRFMVFLEDLLEIVSALSLKFQSSCLTSVDYLDALETANLMLVQLRQQPGDHYNAFTANIVQSGDGDWEYKGHKLLHYQPHAYNFDNTIDAVMERMNGRLQNQDPILSQARVFDCKDWPRDRQELAVYGNEQVAALTRHFSTVLTKRQCDIAAIANEWTQVKAHLGRRMANNPRVLPSISVIFPLGEMCSNLLHLVEIILTIPVSTAVCERGFSAVKRIKSDWRASLTTETMTRLLGVSMEGPTLDAYDAGKAMDLWWTRAQRSRRPQFHDADDDDDDDDNDLW</sequence>
<proteinExistence type="predicted"/>
<dbReference type="PANTHER" id="PTHR46880:SF5">
    <property type="entry name" value="DUF4371 DOMAIN-CONTAINING PROTEIN"/>
    <property type="match status" value="1"/>
</dbReference>
<dbReference type="InterPro" id="IPR008906">
    <property type="entry name" value="HATC_C_dom"/>
</dbReference>
<dbReference type="PANTHER" id="PTHR46880">
    <property type="entry name" value="RAS-ASSOCIATING DOMAIN-CONTAINING PROTEIN"/>
    <property type="match status" value="1"/>
</dbReference>